<feature type="region of interest" description="Disordered" evidence="2">
    <location>
        <begin position="283"/>
        <end position="309"/>
    </location>
</feature>
<protein>
    <submittedName>
        <fullName evidence="5">DnaD domain protein</fullName>
    </submittedName>
</protein>
<organism evidence="5 6">
    <name type="scientific">Lapidilactobacillus gannanensis</name>
    <dbReference type="NCBI Taxonomy" id="2486002"/>
    <lineage>
        <taxon>Bacteria</taxon>
        <taxon>Bacillati</taxon>
        <taxon>Bacillota</taxon>
        <taxon>Bacilli</taxon>
        <taxon>Lactobacillales</taxon>
        <taxon>Lactobacillaceae</taxon>
        <taxon>Lapidilactobacillus</taxon>
    </lineage>
</organism>
<dbReference type="EMBL" id="JBHTOH010000025">
    <property type="protein sequence ID" value="MFD1410812.1"/>
    <property type="molecule type" value="Genomic_DNA"/>
</dbReference>
<dbReference type="InterPro" id="IPR006343">
    <property type="entry name" value="DnaB/C_C"/>
</dbReference>
<dbReference type="RefSeq" id="WP_125647958.1">
    <property type="nucleotide sequence ID" value="NZ_JBHTOH010000025.1"/>
</dbReference>
<evidence type="ECO:0000313" key="5">
    <source>
        <dbReference type="EMBL" id="MFD1410812.1"/>
    </source>
</evidence>
<evidence type="ECO:0000259" key="3">
    <source>
        <dbReference type="Pfam" id="PF07261"/>
    </source>
</evidence>
<feature type="domain" description="DnaB/C C-terminal" evidence="3">
    <location>
        <begin position="330"/>
        <end position="401"/>
    </location>
</feature>
<proteinExistence type="inferred from homology"/>
<dbReference type="Pfam" id="PF25888">
    <property type="entry name" value="WHD_DnaB"/>
    <property type="match status" value="1"/>
</dbReference>
<dbReference type="InterPro" id="IPR058660">
    <property type="entry name" value="WHD_DnaB"/>
</dbReference>
<comment type="similarity">
    <text evidence="1">Belongs to the DnaB/DnaD family.</text>
</comment>
<feature type="region of interest" description="Disordered" evidence="2">
    <location>
        <begin position="404"/>
        <end position="472"/>
    </location>
</feature>
<feature type="domain" description="Replicative helicase loading/DNA remodeling protein DnaB N-terminal winged helix" evidence="4">
    <location>
        <begin position="28"/>
        <end position="274"/>
    </location>
</feature>
<feature type="compositionally biased region" description="Basic and acidic residues" evidence="2">
    <location>
        <begin position="452"/>
        <end position="472"/>
    </location>
</feature>
<keyword evidence="6" id="KW-1185">Reference proteome</keyword>
<evidence type="ECO:0000256" key="2">
    <source>
        <dbReference type="SAM" id="MobiDB-lite"/>
    </source>
</evidence>
<dbReference type="Pfam" id="PF07261">
    <property type="entry name" value="DnaB_2"/>
    <property type="match status" value="1"/>
</dbReference>
<evidence type="ECO:0000259" key="4">
    <source>
        <dbReference type="Pfam" id="PF25888"/>
    </source>
</evidence>
<sequence>MTANENKITSANLDPQLGYFLVRASLWDDQDQVVLTKLYQPLLSTAAYTMYLTLWSEVDDRQLISQRAHHFQLFDLLDLDAKMFLAARQQLEALGLLRTYQKHDQLGTYLTYQLFAPLAPDKFFQEELLATFLLEQVSRPRFMALQKFFALPQVDLTESQELTAGFLDVFHVASTSLLVPPTEVKASANYFKNAQQQRALGEISPAELASFDWETLIALVGRQQIESSEINQHQSEIYGLKAFYDFTLTDIARLISRSIDRQTNKINFNLLEQKALAAYQQLHPNSSEQQAKTASANPTTTAINSSRLTPEQQQLVDQAQKLMPLDFLHWEKERVHSYVGEQEIRNLKKLQQRGVFDNPTLNILIHTILQDSTTLTVALLDKVAQDWLKHGVHSPSAALAYLQQQQAKPQRQYNRRGKATTNRTKGPVPSWLNDAESKKSSPAKPSAVTSNDIRKKLARLEKTRQERDGRNA</sequence>
<gene>
    <name evidence="5" type="ORF">ACFQ4R_04175</name>
</gene>
<name>A0ABW4BMZ5_9LACO</name>
<reference evidence="6" key="1">
    <citation type="journal article" date="2019" name="Int. J. Syst. Evol. Microbiol.">
        <title>The Global Catalogue of Microorganisms (GCM) 10K type strain sequencing project: providing services to taxonomists for standard genome sequencing and annotation.</title>
        <authorList>
            <consortium name="The Broad Institute Genomics Platform"/>
            <consortium name="The Broad Institute Genome Sequencing Center for Infectious Disease"/>
            <person name="Wu L."/>
            <person name="Ma J."/>
        </authorList>
    </citation>
    <scope>NUCLEOTIDE SEQUENCE [LARGE SCALE GENOMIC DNA]</scope>
    <source>
        <strain evidence="6">CCM 8937</strain>
    </source>
</reference>
<evidence type="ECO:0000313" key="6">
    <source>
        <dbReference type="Proteomes" id="UP001597191"/>
    </source>
</evidence>
<comment type="caution">
    <text evidence="5">The sequence shown here is derived from an EMBL/GenBank/DDBJ whole genome shotgun (WGS) entry which is preliminary data.</text>
</comment>
<dbReference type="Proteomes" id="UP001597191">
    <property type="component" value="Unassembled WGS sequence"/>
</dbReference>
<accession>A0ABW4BMZ5</accession>
<evidence type="ECO:0000256" key="1">
    <source>
        <dbReference type="ARBA" id="ARBA00093462"/>
    </source>
</evidence>